<feature type="region of interest" description="Disordered" evidence="1">
    <location>
        <begin position="676"/>
        <end position="763"/>
    </location>
</feature>
<name>A0A6G9YSM0_9NOCA</name>
<accession>A0A6G9YSM0</accession>
<keyword evidence="3" id="KW-1185">Reference proteome</keyword>
<dbReference type="EMBL" id="CP046172">
    <property type="protein sequence ID" value="QIS16309.1"/>
    <property type="molecule type" value="Genomic_DNA"/>
</dbReference>
<dbReference type="AlphaFoldDB" id="A0A6G9YSM0"/>
<evidence type="ECO:0000313" key="2">
    <source>
        <dbReference type="EMBL" id="QIS16309.1"/>
    </source>
</evidence>
<feature type="compositionally biased region" description="Low complexity" evidence="1">
    <location>
        <begin position="517"/>
        <end position="527"/>
    </location>
</feature>
<feature type="region of interest" description="Disordered" evidence="1">
    <location>
        <begin position="130"/>
        <end position="267"/>
    </location>
</feature>
<evidence type="ECO:0000313" key="3">
    <source>
        <dbReference type="Proteomes" id="UP000503540"/>
    </source>
</evidence>
<dbReference type="Proteomes" id="UP000503540">
    <property type="component" value="Chromosome"/>
</dbReference>
<protein>
    <submittedName>
        <fullName evidence="2">Uncharacterized protein</fullName>
    </submittedName>
</protein>
<sequence>MLRLNAAPEAAAFSFESIETGVFPDTAVFVILRGAVVSDAMRPLYTQEDWASIIPPFKPGPLAGSAAAGGRPEGIGGRVYNFHGLTAEGAARMLERIWAVQDMMAAATPEIRYEPYDFFTIPENDEIKGVPLPQARAVTDPQSYTPMDNNGNRLPDLPTVPNPNNDTAHHRNPQPASPPSTAVTDSPGTLWPGQSVPAGAPGTPEYTPGKPNPVPPQPNPQPPVEPTQGRPLDRVDPALLNTVPGLSGAYNSDGTLKTPQQQGTERTAQDLVDVPKALVDNRTGITGLGGGGRVEKTITATTDGWQVDYNLTLANGYTSTTSKTGVDIEQLDNGRTATTLSYQDAARQARTELGRIQQQMLTPDQNQPDNTIVNNPSVFSSGITDAGDARQLVEALERLTANPHAPIRIVKDATGRITTLTVLSADGREHVLVLNAGGVSYDQENKKYFEFYRQPDGVIRTSDGYRIVDIDGQFIRLDDSGAPVIPTNPTADEARVFDSNGVRTSAPHGASLLPGNTGPSTPDYGPSPSTPPTTPNNDGPLRYPVTPNPSGPFVVELPNGDLAPISEIQIPKGVSAHRMYKVDGGGLLVENQTGLHWATDPGRPPTPEETGKAITNAVAETIIWTAAGEGLGYIAIRTGAKVLPKITDILTRNTGRTADTAITSAGTTTMRAEVRAAQPGTRGAESKAAVGSHDEIDYESTASVEEGVNRVRQPSEVTAETELSDRSARFHGTGPENPGQDPVGQRHQPPKGAQSSQGVGNASTGEQVEAYLSNRYGLPVVGFTDPDLPVEPLAEFARAIDDIVARYPDIELPRFVGVADEGPGSIEYAVTTGIEQPDGTWVAQALTLNREWVASLERMRIVTHENVATGYHPPGLERRPWYATTVHELGHVLDIQGNYHASNAATRALKTYFKRHVPHSSDPVRASEEFEAWVSALSGYSFEEGEDLMLNEAEAVAEAFADVELNGANASEPAKVLHQLLIESRRHR</sequence>
<proteinExistence type="predicted"/>
<feature type="compositionally biased region" description="Polar residues" evidence="1">
    <location>
        <begin position="140"/>
        <end position="152"/>
    </location>
</feature>
<organism evidence="2 3">
    <name type="scientific">Nocardia arthritidis</name>
    <dbReference type="NCBI Taxonomy" id="228602"/>
    <lineage>
        <taxon>Bacteria</taxon>
        <taxon>Bacillati</taxon>
        <taxon>Actinomycetota</taxon>
        <taxon>Actinomycetes</taxon>
        <taxon>Mycobacteriales</taxon>
        <taxon>Nocardiaceae</taxon>
        <taxon>Nocardia</taxon>
    </lineage>
</organism>
<evidence type="ECO:0000256" key="1">
    <source>
        <dbReference type="SAM" id="MobiDB-lite"/>
    </source>
</evidence>
<feature type="region of interest" description="Disordered" evidence="1">
    <location>
        <begin position="501"/>
        <end position="550"/>
    </location>
</feature>
<feature type="compositionally biased region" description="Polar residues" evidence="1">
    <location>
        <begin position="753"/>
        <end position="763"/>
    </location>
</feature>
<feature type="compositionally biased region" description="Pro residues" evidence="1">
    <location>
        <begin position="210"/>
        <end position="225"/>
    </location>
</feature>
<gene>
    <name evidence="2" type="ORF">F5544_42500</name>
</gene>
<feature type="compositionally biased region" description="Polar residues" evidence="1">
    <location>
        <begin position="249"/>
        <end position="266"/>
    </location>
</feature>
<dbReference type="RefSeq" id="WP_167478410.1">
    <property type="nucleotide sequence ID" value="NZ_CP046172.1"/>
</dbReference>
<reference evidence="2 3" key="1">
    <citation type="journal article" date="2019" name="ACS Chem. Biol.">
        <title>Identification and Mobilization of a Cryptic Antibiotic Biosynthesis Gene Locus from a Human-Pathogenic Nocardia Isolate.</title>
        <authorList>
            <person name="Herisse M."/>
            <person name="Ishida K."/>
            <person name="Porter J.L."/>
            <person name="Howden B."/>
            <person name="Hertweck C."/>
            <person name="Stinear T.P."/>
            <person name="Pidot S.J."/>
        </authorList>
    </citation>
    <scope>NUCLEOTIDE SEQUENCE [LARGE SCALE GENOMIC DNA]</scope>
    <source>
        <strain evidence="2 3">AUSMDU00012717</strain>
    </source>
</reference>
<dbReference type="KEGG" id="nah:F5544_42500"/>